<comment type="caution">
    <text evidence="1">The sequence shown here is derived from an EMBL/GenBank/DDBJ whole genome shotgun (WGS) entry which is preliminary data.</text>
</comment>
<dbReference type="RefSeq" id="WP_336541994.1">
    <property type="nucleotide sequence ID" value="NZ_JBBAYL010000018.1"/>
</dbReference>
<name>A0ABU8GTY6_9ACTN</name>
<protein>
    <submittedName>
        <fullName evidence="1">Uncharacterized protein</fullName>
    </submittedName>
</protein>
<dbReference type="Proteomes" id="UP001365781">
    <property type="component" value="Unassembled WGS sequence"/>
</dbReference>
<evidence type="ECO:0000313" key="1">
    <source>
        <dbReference type="EMBL" id="MEI5615849.1"/>
    </source>
</evidence>
<dbReference type="EMBL" id="JBBAYM010000042">
    <property type="protein sequence ID" value="MEI5615849.1"/>
    <property type="molecule type" value="Genomic_DNA"/>
</dbReference>
<keyword evidence="2" id="KW-1185">Reference proteome</keyword>
<evidence type="ECO:0000313" key="2">
    <source>
        <dbReference type="Proteomes" id="UP001365781"/>
    </source>
</evidence>
<organism evidence="1 2">
    <name type="scientific">Streptomyces brasiliscabiei</name>
    <dbReference type="NCBI Taxonomy" id="2736302"/>
    <lineage>
        <taxon>Bacteria</taxon>
        <taxon>Bacillati</taxon>
        <taxon>Actinomycetota</taxon>
        <taxon>Actinomycetes</taxon>
        <taxon>Kitasatosporales</taxon>
        <taxon>Streptomycetaceae</taxon>
        <taxon>Streptomyces</taxon>
    </lineage>
</organism>
<gene>
    <name evidence="1" type="ORF">WB403_42770</name>
</gene>
<accession>A0ABU8GTY6</accession>
<proteinExistence type="predicted"/>
<sequence length="55" mass="6323">MGYFRDPLEAVLHALPTKSASELRFLVTALDDEIQLRSRAIEVDNRGVPLWRDQL</sequence>
<reference evidence="1 2" key="1">
    <citation type="submission" date="2024-03" db="EMBL/GenBank/DDBJ databases">
        <title>First Report of Pectobacterium brasiliscabiei causing potato scab in china.</title>
        <authorList>
            <person name="Handique U."/>
        </authorList>
    </citation>
    <scope>NUCLEOTIDE SEQUENCE [LARGE SCALE GENOMIC DNA]</scope>
    <source>
        <strain evidence="1 2">ZRIMU1503</strain>
    </source>
</reference>